<dbReference type="NCBIfam" id="TIGR01488">
    <property type="entry name" value="HAD-SF-IB"/>
    <property type="match status" value="1"/>
</dbReference>
<dbReference type="SUPFAM" id="SSF56784">
    <property type="entry name" value="HAD-like"/>
    <property type="match status" value="1"/>
</dbReference>
<evidence type="ECO:0000313" key="3">
    <source>
        <dbReference type="Proteomes" id="UP000070483"/>
    </source>
</evidence>
<accession>A0A134ARM3</accession>
<dbReference type="AlphaFoldDB" id="A0A134ARM3"/>
<dbReference type="Pfam" id="PF12710">
    <property type="entry name" value="HAD"/>
    <property type="match status" value="1"/>
</dbReference>
<comment type="caution">
    <text evidence="2">The sequence shown here is derived from an EMBL/GenBank/DDBJ whole genome shotgun (WGS) entry which is preliminary data.</text>
</comment>
<reference evidence="3" key="1">
    <citation type="submission" date="2016-01" db="EMBL/GenBank/DDBJ databases">
        <authorList>
            <person name="Mitreva M."/>
            <person name="Pepin K.H."/>
            <person name="Mihindukulasuriya K.A."/>
            <person name="Fulton R."/>
            <person name="Fronick C."/>
            <person name="O'Laughlin M."/>
            <person name="Miner T."/>
            <person name="Herter B."/>
            <person name="Rosa B.A."/>
            <person name="Cordes M."/>
            <person name="Tomlinson C."/>
            <person name="Wollam A."/>
            <person name="Palsikar V.B."/>
            <person name="Mardis E.R."/>
            <person name="Wilson R.K."/>
        </authorList>
    </citation>
    <scope>NUCLEOTIDE SEQUENCE [LARGE SCALE GENOMIC DNA]</scope>
    <source>
        <strain evidence="3">KA00185</strain>
    </source>
</reference>
<dbReference type="Gene3D" id="3.90.1470.20">
    <property type="match status" value="1"/>
</dbReference>
<dbReference type="PANTHER" id="PTHR28181">
    <property type="entry name" value="UPF0655 PROTEIN YCR015C"/>
    <property type="match status" value="1"/>
</dbReference>
<evidence type="ECO:0000256" key="1">
    <source>
        <dbReference type="ARBA" id="ARBA00022801"/>
    </source>
</evidence>
<gene>
    <name evidence="2" type="ORF">HMPREF3180_00015</name>
</gene>
<protein>
    <submittedName>
        <fullName evidence="2">HAD phosphoserine phosphatase-like hydrolase, family IB</fullName>
    </submittedName>
</protein>
<dbReference type="STRING" id="157687.HMPREF3180_00015"/>
<dbReference type="InterPro" id="IPR023214">
    <property type="entry name" value="HAD_sf"/>
</dbReference>
<dbReference type="PANTHER" id="PTHR28181:SF2">
    <property type="entry name" value="PHOSPHORIC MONOESTER HYDROLASE"/>
    <property type="match status" value="1"/>
</dbReference>
<keyword evidence="1 2" id="KW-0378">Hydrolase</keyword>
<evidence type="ECO:0000313" key="2">
    <source>
        <dbReference type="EMBL" id="KXB70348.1"/>
    </source>
</evidence>
<keyword evidence="3" id="KW-1185">Reference proteome</keyword>
<dbReference type="Proteomes" id="UP000070483">
    <property type="component" value="Unassembled WGS sequence"/>
</dbReference>
<dbReference type="InterPro" id="IPR036412">
    <property type="entry name" value="HAD-like_sf"/>
</dbReference>
<dbReference type="NCBIfam" id="TIGR01489">
    <property type="entry name" value="DKMTPPase-SF"/>
    <property type="match status" value="1"/>
</dbReference>
<dbReference type="GO" id="GO:0016791">
    <property type="term" value="F:phosphatase activity"/>
    <property type="evidence" value="ECO:0007669"/>
    <property type="project" value="InterPro"/>
</dbReference>
<organism evidence="2 3">
    <name type="scientific">Leptotrichia wadei</name>
    <dbReference type="NCBI Taxonomy" id="157687"/>
    <lineage>
        <taxon>Bacteria</taxon>
        <taxon>Fusobacteriati</taxon>
        <taxon>Fusobacteriota</taxon>
        <taxon>Fusobacteriia</taxon>
        <taxon>Fusobacteriales</taxon>
        <taxon>Leptotrichiaceae</taxon>
        <taxon>Leptotrichia</taxon>
    </lineage>
</organism>
<dbReference type="InterPro" id="IPR006384">
    <property type="entry name" value="HAD_hydro_PyrdxlP_Pase-like"/>
</dbReference>
<sequence>MIAKGENVSKKLIFLIDFDITISKKDSTDTLLSVHQPELKTNIRKKYRSGEITMKEYLQTGIESLNITKEQFLETLKLIGIDETFVDFVKSGIEFRIVSAGTKLNITGVLRNYGINLDEKEIISNDIKFDGNKITVSFPYLDKEQYYGVDKKEAVQKYQDEGYTVYFVGDGPSDYRAIEVADFSFIRTGTRAIKFCEENEIDFFEFENFDEILDYLKKQG</sequence>
<proteinExistence type="predicted"/>
<dbReference type="InterPro" id="IPR050849">
    <property type="entry name" value="HAD-like_hydrolase_phosphatase"/>
</dbReference>
<name>A0A134ARM3_9FUSO</name>
<dbReference type="Gene3D" id="3.40.50.1000">
    <property type="entry name" value="HAD superfamily/HAD-like"/>
    <property type="match status" value="1"/>
</dbReference>
<dbReference type="PATRIC" id="fig|157687.3.peg.14"/>
<dbReference type="EMBL" id="LSDD01000003">
    <property type="protein sequence ID" value="KXB70348.1"/>
    <property type="molecule type" value="Genomic_DNA"/>
</dbReference>